<evidence type="ECO:0000313" key="2">
    <source>
        <dbReference type="EMBL" id="KAK5775069.1"/>
    </source>
</evidence>
<gene>
    <name evidence="2" type="ORF">PVK06_042936</name>
</gene>
<protein>
    <recommendedName>
        <fullName evidence="1">Aminotransferase-like plant mobile domain-containing protein</fullName>
    </recommendedName>
</protein>
<dbReference type="Proteomes" id="UP001358586">
    <property type="component" value="Chromosome 12"/>
</dbReference>
<evidence type="ECO:0000313" key="3">
    <source>
        <dbReference type="Proteomes" id="UP001358586"/>
    </source>
</evidence>
<feature type="domain" description="Aminotransferase-like plant mobile" evidence="1">
    <location>
        <begin position="8"/>
        <end position="107"/>
    </location>
</feature>
<accession>A0ABR0MPN5</accession>
<dbReference type="EMBL" id="JARKNE010000012">
    <property type="protein sequence ID" value="KAK5775069.1"/>
    <property type="molecule type" value="Genomic_DNA"/>
</dbReference>
<name>A0ABR0MPN5_GOSAR</name>
<dbReference type="PANTHER" id="PTHR46033">
    <property type="entry name" value="PROTEIN MAIN-LIKE 2"/>
    <property type="match status" value="1"/>
</dbReference>
<dbReference type="Pfam" id="PF10536">
    <property type="entry name" value="PMD"/>
    <property type="match status" value="1"/>
</dbReference>
<dbReference type="InterPro" id="IPR019557">
    <property type="entry name" value="AminoTfrase-like_pln_mobile"/>
</dbReference>
<sequence length="176" mass="19624">MPYLELAGFGSAALTRTFDLRYNLISALVECWRPKTHTFHLPCGECTVTLEDITLHFGLPIDESVVTSISAIAEPAALCYSLLGASLGNDESNFLDLKFTWLKANFEHLSVNATEEELIWGSTVLAMLYRELCWTTKPDAIDIGGCLVLLQSWALYRMSFLASVSHQPYVFPLVNK</sequence>
<reference evidence="2 3" key="1">
    <citation type="submission" date="2023-03" db="EMBL/GenBank/DDBJ databases">
        <title>WGS of Gossypium arboreum.</title>
        <authorList>
            <person name="Yu D."/>
        </authorList>
    </citation>
    <scope>NUCLEOTIDE SEQUENCE [LARGE SCALE GENOMIC DNA]</scope>
    <source>
        <tissue evidence="2">Leaf</tissue>
    </source>
</reference>
<evidence type="ECO:0000259" key="1">
    <source>
        <dbReference type="Pfam" id="PF10536"/>
    </source>
</evidence>
<organism evidence="2 3">
    <name type="scientific">Gossypium arboreum</name>
    <name type="common">Tree cotton</name>
    <name type="synonym">Gossypium nanking</name>
    <dbReference type="NCBI Taxonomy" id="29729"/>
    <lineage>
        <taxon>Eukaryota</taxon>
        <taxon>Viridiplantae</taxon>
        <taxon>Streptophyta</taxon>
        <taxon>Embryophyta</taxon>
        <taxon>Tracheophyta</taxon>
        <taxon>Spermatophyta</taxon>
        <taxon>Magnoliopsida</taxon>
        <taxon>eudicotyledons</taxon>
        <taxon>Gunneridae</taxon>
        <taxon>Pentapetalae</taxon>
        <taxon>rosids</taxon>
        <taxon>malvids</taxon>
        <taxon>Malvales</taxon>
        <taxon>Malvaceae</taxon>
        <taxon>Malvoideae</taxon>
        <taxon>Gossypium</taxon>
    </lineage>
</organism>
<dbReference type="InterPro" id="IPR044824">
    <property type="entry name" value="MAIN-like"/>
</dbReference>
<comment type="caution">
    <text evidence="2">The sequence shown here is derived from an EMBL/GenBank/DDBJ whole genome shotgun (WGS) entry which is preliminary data.</text>
</comment>
<proteinExistence type="predicted"/>
<dbReference type="PANTHER" id="PTHR46033:SF8">
    <property type="entry name" value="PROTEIN MAINTENANCE OF MERISTEMS-LIKE"/>
    <property type="match status" value="1"/>
</dbReference>
<keyword evidence="3" id="KW-1185">Reference proteome</keyword>